<organism evidence="1 2">
    <name type="scientific">Ectobacillus funiculus</name>
    <dbReference type="NCBI Taxonomy" id="137993"/>
    <lineage>
        <taxon>Bacteria</taxon>
        <taxon>Bacillati</taxon>
        <taxon>Bacillota</taxon>
        <taxon>Bacilli</taxon>
        <taxon>Bacillales</taxon>
        <taxon>Bacillaceae</taxon>
        <taxon>Ectobacillus</taxon>
    </lineage>
</organism>
<protein>
    <submittedName>
        <fullName evidence="1">Uncharacterized protein</fullName>
    </submittedName>
</protein>
<comment type="caution">
    <text evidence="1">The sequence shown here is derived from an EMBL/GenBank/DDBJ whole genome shotgun (WGS) entry which is preliminary data.</text>
</comment>
<evidence type="ECO:0000313" key="2">
    <source>
        <dbReference type="Proteomes" id="UP001589609"/>
    </source>
</evidence>
<gene>
    <name evidence="1" type="ORF">ACFFMS_21280</name>
</gene>
<dbReference type="EMBL" id="JBHMAF010000171">
    <property type="protein sequence ID" value="MFB9760810.1"/>
    <property type="molecule type" value="Genomic_DNA"/>
</dbReference>
<sequence length="48" mass="5588">MKCIPVDELPYLKLVVLIGENVKEEGLYTDFKKRMETASDQLTVEWVD</sequence>
<evidence type="ECO:0000313" key="1">
    <source>
        <dbReference type="EMBL" id="MFB9760810.1"/>
    </source>
</evidence>
<reference evidence="1 2" key="1">
    <citation type="submission" date="2024-09" db="EMBL/GenBank/DDBJ databases">
        <authorList>
            <person name="Sun Q."/>
            <person name="Mori K."/>
        </authorList>
    </citation>
    <scope>NUCLEOTIDE SEQUENCE [LARGE SCALE GENOMIC DNA]</scope>
    <source>
        <strain evidence="1 2">JCM 11201</strain>
    </source>
</reference>
<accession>A0ABV5WJR3</accession>
<proteinExistence type="predicted"/>
<keyword evidence="2" id="KW-1185">Reference proteome</keyword>
<dbReference type="Proteomes" id="UP001589609">
    <property type="component" value="Unassembled WGS sequence"/>
</dbReference>
<name>A0ABV5WJR3_9BACI</name>